<dbReference type="PROSITE" id="PS50011">
    <property type="entry name" value="PROTEIN_KINASE_DOM"/>
    <property type="match status" value="1"/>
</dbReference>
<dbReference type="InterPro" id="IPR000700">
    <property type="entry name" value="PAS-assoc_C"/>
</dbReference>
<dbReference type="GO" id="GO:0005524">
    <property type="term" value="F:ATP binding"/>
    <property type="evidence" value="ECO:0007669"/>
    <property type="project" value="InterPro"/>
</dbReference>
<dbReference type="SMART" id="SM00220">
    <property type="entry name" value="S_TKc"/>
    <property type="match status" value="1"/>
</dbReference>
<reference evidence="9" key="2">
    <citation type="submission" date="2019-11" db="EMBL/GenBank/DDBJ databases">
        <title>Improved Assembly of Tolypothrix boutellei genome.</title>
        <authorList>
            <person name="Sarangi A.N."/>
            <person name="Mukherjee M."/>
            <person name="Ghosh S."/>
            <person name="Singh D."/>
            <person name="Das A."/>
            <person name="Kant S."/>
            <person name="Prusty A."/>
            <person name="Tripathy S."/>
        </authorList>
    </citation>
    <scope>NUCLEOTIDE SEQUENCE</scope>
    <source>
        <strain evidence="9">VB521301</strain>
    </source>
</reference>
<dbReference type="STRING" id="1479485.DA73_0233855"/>
<dbReference type="Pfam" id="PF02518">
    <property type="entry name" value="HATPase_c"/>
    <property type="match status" value="1"/>
</dbReference>
<protein>
    <recommendedName>
        <fullName evidence="2">histidine kinase</fullName>
        <ecNumber evidence="2">2.7.13.3</ecNumber>
    </recommendedName>
</protein>
<dbReference type="NCBIfam" id="TIGR00229">
    <property type="entry name" value="sensory_box"/>
    <property type="match status" value="1"/>
</dbReference>
<dbReference type="PANTHER" id="PTHR43642:SF1">
    <property type="entry name" value="HYBRID SIGNAL TRANSDUCTION HISTIDINE KINASE G"/>
    <property type="match status" value="1"/>
</dbReference>
<dbReference type="InterPro" id="IPR027417">
    <property type="entry name" value="P-loop_NTPase"/>
</dbReference>
<name>A0A0C1QV12_9CYAN</name>
<dbReference type="Gene3D" id="3.40.50.300">
    <property type="entry name" value="P-loop containing nucleotide triphosphate hydrolases"/>
    <property type="match status" value="1"/>
</dbReference>
<dbReference type="SMART" id="SM00065">
    <property type="entry name" value="GAF"/>
    <property type="match status" value="1"/>
</dbReference>
<comment type="caution">
    <text evidence="10">The sequence shown here is derived from an EMBL/GenBank/DDBJ whole genome shotgun (WGS) entry which is preliminary data.</text>
</comment>
<dbReference type="EMBL" id="JHEG02000058">
    <property type="protein sequence ID" value="KIE09344.1"/>
    <property type="molecule type" value="Genomic_DNA"/>
</dbReference>
<feature type="domain" description="Histidine kinase" evidence="7">
    <location>
        <begin position="1808"/>
        <end position="2065"/>
    </location>
</feature>
<evidence type="ECO:0000313" key="10">
    <source>
        <dbReference type="EMBL" id="KIE09344.1"/>
    </source>
</evidence>
<keyword evidence="3" id="KW-0808">Transferase</keyword>
<evidence type="ECO:0000313" key="11">
    <source>
        <dbReference type="Proteomes" id="UP000029738"/>
    </source>
</evidence>
<dbReference type="Pfam" id="PF01590">
    <property type="entry name" value="GAF"/>
    <property type="match status" value="1"/>
</dbReference>
<keyword evidence="5" id="KW-0175">Coiled coil</keyword>
<dbReference type="InterPro" id="IPR029016">
    <property type="entry name" value="GAF-like_dom_sf"/>
</dbReference>
<dbReference type="CDD" id="cd14014">
    <property type="entry name" value="STKc_PknB_like"/>
    <property type="match status" value="1"/>
</dbReference>
<feature type="domain" description="PAC" evidence="8">
    <location>
        <begin position="1719"/>
        <end position="1774"/>
    </location>
</feature>
<evidence type="ECO:0000259" key="6">
    <source>
        <dbReference type="PROSITE" id="PS50011"/>
    </source>
</evidence>
<dbReference type="InterPro" id="IPR036097">
    <property type="entry name" value="HisK_dim/P_sf"/>
</dbReference>
<dbReference type="SUPFAM" id="SSF55874">
    <property type="entry name" value="ATPase domain of HSP90 chaperone/DNA topoisomerase II/histidine kinase"/>
    <property type="match status" value="1"/>
</dbReference>
<evidence type="ECO:0000256" key="1">
    <source>
        <dbReference type="ARBA" id="ARBA00000085"/>
    </source>
</evidence>
<dbReference type="EC" id="2.7.13.3" evidence="2"/>
<dbReference type="Gene3D" id="3.30.450.20">
    <property type="entry name" value="PAS domain"/>
    <property type="match status" value="2"/>
</dbReference>
<dbReference type="CDD" id="cd00130">
    <property type="entry name" value="PAS"/>
    <property type="match status" value="1"/>
</dbReference>
<dbReference type="Gene3D" id="1.10.287.130">
    <property type="match status" value="1"/>
</dbReference>
<keyword evidence="4" id="KW-0902">Two-component regulatory system</keyword>
<dbReference type="Proteomes" id="UP000029738">
    <property type="component" value="Unassembled WGS sequence"/>
</dbReference>
<dbReference type="SUPFAM" id="SSF47384">
    <property type="entry name" value="Homodimeric domain of signal transducing histidine kinase"/>
    <property type="match status" value="1"/>
</dbReference>
<dbReference type="InterPro" id="IPR005467">
    <property type="entry name" value="His_kinase_dom"/>
</dbReference>
<dbReference type="InterPro" id="IPR013656">
    <property type="entry name" value="PAS_4"/>
</dbReference>
<evidence type="ECO:0000256" key="2">
    <source>
        <dbReference type="ARBA" id="ARBA00012438"/>
    </source>
</evidence>
<dbReference type="RefSeq" id="WP_038077895.1">
    <property type="nucleotide sequence ID" value="NZ_JHEG04000001.1"/>
</dbReference>
<organism evidence="10">
    <name type="scientific">Tolypothrix bouteillei VB521301</name>
    <dbReference type="NCBI Taxonomy" id="1479485"/>
    <lineage>
        <taxon>Bacteria</taxon>
        <taxon>Bacillati</taxon>
        <taxon>Cyanobacteriota</taxon>
        <taxon>Cyanophyceae</taxon>
        <taxon>Nostocales</taxon>
        <taxon>Tolypothrichaceae</taxon>
        <taxon>Tolypothrix</taxon>
    </lineage>
</organism>
<dbReference type="SUPFAM" id="SSF55785">
    <property type="entry name" value="PYP-like sensor domain (PAS domain)"/>
    <property type="match status" value="2"/>
</dbReference>
<dbReference type="InterPro" id="IPR041664">
    <property type="entry name" value="AAA_16"/>
</dbReference>
<dbReference type="SUPFAM" id="SSF52540">
    <property type="entry name" value="P-loop containing nucleoside triphosphate hydrolases"/>
    <property type="match status" value="1"/>
</dbReference>
<dbReference type="Gene3D" id="3.30.450.40">
    <property type="match status" value="1"/>
</dbReference>
<dbReference type="Pfam" id="PF13191">
    <property type="entry name" value="AAA_16"/>
    <property type="match status" value="1"/>
</dbReference>
<evidence type="ECO:0000256" key="3">
    <source>
        <dbReference type="ARBA" id="ARBA00022777"/>
    </source>
</evidence>
<dbReference type="InterPro" id="IPR008271">
    <property type="entry name" value="Ser/Thr_kinase_AS"/>
</dbReference>
<dbReference type="InterPro" id="IPR004358">
    <property type="entry name" value="Sig_transdc_His_kin-like_C"/>
</dbReference>
<reference evidence="10" key="1">
    <citation type="journal article" date="2015" name="Genome Announc.">
        <title>Draft Genome Sequence of Tolypothrix boutellei Strain VB521301.</title>
        <authorList>
            <person name="Chandrababunaidu M.M."/>
            <person name="Singh D."/>
            <person name="Sen D."/>
            <person name="Bhan S."/>
            <person name="Das S."/>
            <person name="Gupta A."/>
            <person name="Adhikary S.P."/>
            <person name="Tripathy S."/>
        </authorList>
    </citation>
    <scope>NUCLEOTIDE SEQUENCE</scope>
    <source>
        <strain evidence="10">VB521301</strain>
    </source>
</reference>
<dbReference type="SUPFAM" id="SSF55781">
    <property type="entry name" value="GAF domain-like"/>
    <property type="match status" value="1"/>
</dbReference>
<dbReference type="Gene3D" id="3.30.565.10">
    <property type="entry name" value="Histidine kinase-like ATPase, C-terminal domain"/>
    <property type="match status" value="1"/>
</dbReference>
<sequence length="2069" mass="232057">MVSDLVSIPGYCITEELYNGSRTLVYRGYREIDSLRVAIKLLKNSYPTFNELLLFRNQYTITKNLNSPLIVQTYSLEPYQNGYALVMEDFGGISLKEWSLKVKRLSLEEFLVLAIRLCNTLDVLYRERIIHKDIKPSNILINPETKEVKIIDFSIASLLPKENQTPSNSHILEGTLSYISPEQTGRMNRGIDYRTDFYSLGVTFYELLTGKLPFSATEPMELIHSHIAKIAPSVHEIDSKIPLVISKIIRKLMAKNAEDRYQSALGLRLDLEKCWHQLQETGRISDFAIAQMDACERFMIPDKLYGRETEVLTLLETFERVSLGATEMILVAGCSGIGKTAVVSEVQKPIVRQRGYFIKGKYDQFQRNIPFVGFVQAFRDLMGQLLSESDVQLEQWKNKILEAVGENGQVIIEVIPELSRIIGSQPPVVELSGTAAQNRFNLLFQKFTQVFTSAEHPLVIFLDDLQWADLASLKLIQLLMADTGHFLLIGAYRDNEINPAHPFMLTVSELQKTRAKIQTITLAPLNREQINQLVAETLKCQETLAWELSPLLYQKTQGNPFFATQFLKALHQEELIQFNFELGCWQCDIAQVTTQAVTDDVVAFMALQLGKLPASTQQVLQLAACIGNQFDIATLAIVSQHSEVETAATLWKALQEGLIVPLSDVYKFYQTEAGIGLVPKHEESAQQIAKYRFLHDRVQQAAYSLIADNQKQTTHYQIGQLLLQQISPEALEERIFEVVNQLNHGVSLINQQTQREQLAQLNLIACRKARAATAYQAAREYVAVGLSLLGEQAWQHHYEMTLAFHELAAEVAMLCGDFEAMEQFIDAVIAQAHSLLEQVHVYCIRIQSHASQSKFSSAIAICETILQQLGVTFHTPTPTDIQQAIQEIEELIADKQIEDLVHLNVMTEAEKLAILQVTSSILSTAHIIGSPLLPLLVLLSVKLSIQYGNTSVSAYTYVMYGMVLCNLVNDVETAVKFGRLALQVVYKLDAKAIKPEVLAVLGGFLLHRKSHIKEMLPLAQEGYAIGLEVGNLEFAGNNAINFCNNSFWCSQPLAILEQEARTYSNGCAQLHHLASANRCRIFWQSVLNLLGCAEHPTILSGEALQETEFLPVLLAANDLFALYCFYVSKLMLCFLFGEIEQANNHALLGRNYLIAGAGFVGEPAFYFYDSLIALAQLSQPSDHGSTVLERVAQNQTQLQYWAHYAPMNHQHKVDLVEAEKCRVLGQIAQAIELYDKAISGAKSNEYTQEEALANELAAKFYLGWGKQRIAREYMTQAYYDYARWGAKAKVADLERRYPQLLAPILQQTRSSVSLHETISALGSAISTSSATSSNSVSDLLDLKAILKASQTLSSEIELEKLLSSLLSIVIENAGAEKCVLMLLQNNHLLIKGSITQGREPVVFEHLVVEDTQEVPLKLIYKVKHNRQTVVLHNAMADPTLANDPYIIRQQPKSILCGPILHQGKLMGILYLENNLAKEAFTNNCVELLNLLCTQAAISLENAKLFYESKQAEIKLQQSNAFLEAQRESSLDGILVVDKDRQISSYNQGFLDLWRVPPELRNTRDDRAMLAFVVEKVADPQAFLDRVLYLYEHINESSHCELLLKDGRTIERTSVPVNSGNQENWGRIWYFRDISDRKQTEAALQQKEQFLRSIYDGSEILIIVTDVMEDGSFRYAGLNPTAEKICGVREIDVLGKTPFEVYGEEVGRAIENILVDCVESRIPISTENLLTMKGEEKWFLATHNPLKNENGQICRIITTTIDISDRKRAELALQQKSLELEHALHNLQNAQLQIVQSEKMSALGNLVAGVAHEMNNPLGFIAASIKQAKPMFTDIVEHLKLYQETFPDSSEPILVHAEEIDLEYSLEDLPKMLDSMSIACDRLKNISTSLRTFSRADRDYKVPFNIHQGIDSTILILKHRLKANEQHPLIEVVTNYGNVPQIECFPGQLNQVFMNILANAIDALEESNNGRTLTEIQASPNRIKITTSVENNIVKIAIADNGKGMSEEVQQKIFDHSFTTKAVGKGTGLGLAIARQIVEETHGGKLYCYSVLGEGTEFTITLPTTLAPTS</sequence>
<dbReference type="OrthoDB" id="573511at2"/>
<feature type="domain" description="Protein kinase" evidence="6">
    <location>
        <begin position="11"/>
        <end position="279"/>
    </location>
</feature>
<proteinExistence type="predicted"/>
<dbReference type="Pfam" id="PF00069">
    <property type="entry name" value="Pkinase"/>
    <property type="match status" value="1"/>
</dbReference>
<dbReference type="InterPro" id="IPR000014">
    <property type="entry name" value="PAS"/>
</dbReference>
<dbReference type="EMBL" id="JHEG04000001">
    <property type="protein sequence ID" value="KAF3884892.1"/>
    <property type="molecule type" value="Genomic_DNA"/>
</dbReference>
<evidence type="ECO:0000256" key="4">
    <source>
        <dbReference type="ARBA" id="ARBA00023012"/>
    </source>
</evidence>
<dbReference type="InterPro" id="IPR036890">
    <property type="entry name" value="HATPase_C_sf"/>
</dbReference>
<dbReference type="GO" id="GO:0000155">
    <property type="term" value="F:phosphorelay sensor kinase activity"/>
    <property type="evidence" value="ECO:0007669"/>
    <property type="project" value="InterPro"/>
</dbReference>
<dbReference type="InterPro" id="IPR011009">
    <property type="entry name" value="Kinase-like_dom_sf"/>
</dbReference>
<evidence type="ECO:0000259" key="8">
    <source>
        <dbReference type="PROSITE" id="PS50113"/>
    </source>
</evidence>
<keyword evidence="3" id="KW-0418">Kinase</keyword>
<keyword evidence="11" id="KW-1185">Reference proteome</keyword>
<gene>
    <name evidence="10" type="ORF">DA73_0233855</name>
    <name evidence="9" type="ORF">DA73_0400005040</name>
</gene>
<dbReference type="InterPro" id="IPR003018">
    <property type="entry name" value="GAF"/>
</dbReference>
<dbReference type="PROSITE" id="PS50109">
    <property type="entry name" value="HIS_KIN"/>
    <property type="match status" value="1"/>
</dbReference>
<feature type="coiled-coil region" evidence="5">
    <location>
        <begin position="1772"/>
        <end position="1799"/>
    </location>
</feature>
<dbReference type="PROSITE" id="PS50113">
    <property type="entry name" value="PAC"/>
    <property type="match status" value="1"/>
</dbReference>
<accession>A0A0C1QV12</accession>
<comment type="catalytic activity">
    <reaction evidence="1">
        <text>ATP + protein L-histidine = ADP + protein N-phospho-L-histidine.</text>
        <dbReference type="EC" id="2.7.13.3"/>
    </reaction>
</comment>
<dbReference type="Gene3D" id="1.10.510.10">
    <property type="entry name" value="Transferase(Phosphotransferase) domain 1"/>
    <property type="match status" value="1"/>
</dbReference>
<dbReference type="Gene3D" id="3.30.200.20">
    <property type="entry name" value="Phosphorylase Kinase, domain 1"/>
    <property type="match status" value="1"/>
</dbReference>
<dbReference type="InterPro" id="IPR035965">
    <property type="entry name" value="PAS-like_dom_sf"/>
</dbReference>
<evidence type="ECO:0000256" key="5">
    <source>
        <dbReference type="SAM" id="Coils"/>
    </source>
</evidence>
<dbReference type="PROSITE" id="PS00108">
    <property type="entry name" value="PROTEIN_KINASE_ST"/>
    <property type="match status" value="1"/>
</dbReference>
<dbReference type="InterPro" id="IPR000719">
    <property type="entry name" value="Prot_kinase_dom"/>
</dbReference>
<dbReference type="SMART" id="SM00387">
    <property type="entry name" value="HATPase_c"/>
    <property type="match status" value="1"/>
</dbReference>
<dbReference type="InterPro" id="IPR003594">
    <property type="entry name" value="HATPase_dom"/>
</dbReference>
<dbReference type="PRINTS" id="PR00344">
    <property type="entry name" value="BCTRLSENSOR"/>
</dbReference>
<dbReference type="PANTHER" id="PTHR43642">
    <property type="entry name" value="HYBRID SIGNAL TRANSDUCTION HISTIDINE KINASE G"/>
    <property type="match status" value="1"/>
</dbReference>
<evidence type="ECO:0000259" key="7">
    <source>
        <dbReference type="PROSITE" id="PS50109"/>
    </source>
</evidence>
<dbReference type="InterPro" id="IPR053159">
    <property type="entry name" value="Hybrid_Histidine_Kinase"/>
</dbReference>
<dbReference type="GO" id="GO:0009882">
    <property type="term" value="F:blue light photoreceptor activity"/>
    <property type="evidence" value="ECO:0007669"/>
    <property type="project" value="UniProtKB-ARBA"/>
</dbReference>
<evidence type="ECO:0000313" key="9">
    <source>
        <dbReference type="EMBL" id="KAF3884892.1"/>
    </source>
</evidence>
<dbReference type="SUPFAM" id="SSF56112">
    <property type="entry name" value="Protein kinase-like (PK-like)"/>
    <property type="match status" value="1"/>
</dbReference>
<dbReference type="Pfam" id="PF08448">
    <property type="entry name" value="PAS_4"/>
    <property type="match status" value="1"/>
</dbReference>